<accession>A0AAV2N2K2</accession>
<proteinExistence type="predicted"/>
<name>A0AAV2N2K2_9HYME</name>
<dbReference type="EMBL" id="OZ034824">
    <property type="protein sequence ID" value="CAL1674108.1"/>
    <property type="molecule type" value="Genomic_DNA"/>
</dbReference>
<sequence>MTRNNAVIKRLYVYPFNTRQISERQPSQTEIVTRTPHLASRRQPSTVHLDSLTARDRGTSARVRNANSRRYTLLCASRGTSSPFVRTVPVIKRNGESSSLFWLGCSE</sequence>
<organism evidence="1 2">
    <name type="scientific">Lasius platythorax</name>
    <dbReference type="NCBI Taxonomy" id="488582"/>
    <lineage>
        <taxon>Eukaryota</taxon>
        <taxon>Metazoa</taxon>
        <taxon>Ecdysozoa</taxon>
        <taxon>Arthropoda</taxon>
        <taxon>Hexapoda</taxon>
        <taxon>Insecta</taxon>
        <taxon>Pterygota</taxon>
        <taxon>Neoptera</taxon>
        <taxon>Endopterygota</taxon>
        <taxon>Hymenoptera</taxon>
        <taxon>Apocrita</taxon>
        <taxon>Aculeata</taxon>
        <taxon>Formicoidea</taxon>
        <taxon>Formicidae</taxon>
        <taxon>Formicinae</taxon>
        <taxon>Lasius</taxon>
        <taxon>Lasius</taxon>
    </lineage>
</organism>
<dbReference type="AlphaFoldDB" id="A0AAV2N2K2"/>
<evidence type="ECO:0000313" key="1">
    <source>
        <dbReference type="EMBL" id="CAL1674108.1"/>
    </source>
</evidence>
<dbReference type="Proteomes" id="UP001497644">
    <property type="component" value="Chromosome 1"/>
</dbReference>
<gene>
    <name evidence="1" type="ORF">LPLAT_LOCUS862</name>
</gene>
<evidence type="ECO:0000313" key="2">
    <source>
        <dbReference type="Proteomes" id="UP001497644"/>
    </source>
</evidence>
<protein>
    <submittedName>
        <fullName evidence="1">Uncharacterized protein</fullName>
    </submittedName>
</protein>
<reference evidence="1 2" key="1">
    <citation type="submission" date="2024-04" db="EMBL/GenBank/DDBJ databases">
        <authorList>
            <consortium name="Molecular Ecology Group"/>
        </authorList>
    </citation>
    <scope>NUCLEOTIDE SEQUENCE [LARGE SCALE GENOMIC DNA]</scope>
</reference>
<keyword evidence="2" id="KW-1185">Reference proteome</keyword>